<dbReference type="Pfam" id="PF13240">
    <property type="entry name" value="Zn_Ribbon_1"/>
    <property type="match status" value="1"/>
</dbReference>
<dbReference type="Proteomes" id="UP000243605">
    <property type="component" value="Unassembled WGS sequence"/>
</dbReference>
<reference evidence="4 5" key="1">
    <citation type="submission" date="2016-10" db="EMBL/GenBank/DDBJ databases">
        <authorList>
            <person name="Varghese N."/>
            <person name="Submissions S."/>
        </authorList>
    </citation>
    <scope>NUCLEOTIDE SEQUENCE [LARGE SCALE GENOMIC DNA]</scope>
    <source>
        <strain evidence="4 5">IBRC-M10081</strain>
    </source>
</reference>
<dbReference type="RefSeq" id="WP_091475705.1">
    <property type="nucleotide sequence ID" value="NZ_FOIT01000005.1"/>
</dbReference>
<evidence type="ECO:0000256" key="1">
    <source>
        <dbReference type="SAM" id="MobiDB-lite"/>
    </source>
</evidence>
<feature type="transmembrane region" description="Helical" evidence="2">
    <location>
        <begin position="263"/>
        <end position="285"/>
    </location>
</feature>
<evidence type="ECO:0000313" key="5">
    <source>
        <dbReference type="Proteomes" id="UP000243605"/>
    </source>
</evidence>
<evidence type="ECO:0000259" key="3">
    <source>
        <dbReference type="Pfam" id="PF13240"/>
    </source>
</evidence>
<feature type="transmembrane region" description="Helical" evidence="2">
    <location>
        <begin position="297"/>
        <end position="316"/>
    </location>
</feature>
<feature type="compositionally biased region" description="Basic and acidic residues" evidence="1">
    <location>
        <begin position="63"/>
        <end position="100"/>
    </location>
</feature>
<feature type="compositionally biased region" description="Basic and acidic residues" evidence="1">
    <location>
        <begin position="24"/>
        <end position="56"/>
    </location>
</feature>
<dbReference type="InterPro" id="IPR026870">
    <property type="entry name" value="Zinc_ribbon_dom"/>
</dbReference>
<feature type="transmembrane region" description="Helical" evidence="2">
    <location>
        <begin position="236"/>
        <end position="257"/>
    </location>
</feature>
<evidence type="ECO:0000313" key="4">
    <source>
        <dbReference type="EMBL" id="SEW11306.1"/>
    </source>
</evidence>
<organism evidence="4 5">
    <name type="scientific">Aliicoccus persicus</name>
    <dbReference type="NCBI Taxonomy" id="930138"/>
    <lineage>
        <taxon>Bacteria</taxon>
        <taxon>Bacillati</taxon>
        <taxon>Bacillota</taxon>
        <taxon>Bacilli</taxon>
        <taxon>Bacillales</taxon>
        <taxon>Staphylococcaceae</taxon>
        <taxon>Aliicoccus</taxon>
    </lineage>
</organism>
<protein>
    <submittedName>
        <fullName evidence="4">Zinc-ribbon domain-containing protein</fullName>
    </submittedName>
</protein>
<evidence type="ECO:0000256" key="2">
    <source>
        <dbReference type="SAM" id="Phobius"/>
    </source>
</evidence>
<accession>A0A662Z4F4</accession>
<dbReference type="OrthoDB" id="2448863at2"/>
<keyword evidence="2" id="KW-0812">Transmembrane</keyword>
<keyword evidence="5" id="KW-1185">Reference proteome</keyword>
<gene>
    <name evidence="4" type="ORF">SAMN05192557_1668</name>
</gene>
<name>A0A662Z4F4_9STAP</name>
<feature type="transmembrane region" description="Helical" evidence="2">
    <location>
        <begin position="195"/>
        <end position="216"/>
    </location>
</feature>
<feature type="compositionally biased region" description="Polar residues" evidence="1">
    <location>
        <begin position="102"/>
        <end position="115"/>
    </location>
</feature>
<keyword evidence="2" id="KW-1133">Transmembrane helix</keyword>
<dbReference type="AlphaFoldDB" id="A0A662Z4F4"/>
<proteinExistence type="predicted"/>
<sequence length="328" mass="37103">MQCSNCGNTLLPEDEFCPECGQEVKKNNVEDASLRDENRSFRDESSYDEDRSFREDESFDDDLGYRDEKSYDYERSSRNASSHDDVNDFGEQERTERRDSSGGANNGPSAQEKISQTMKNIQSSDFFKDTVGFLKVSLLSPASLVKSAHDRQIKVPLIVIASLLLLVSLFTFISLRIGTSGLSEYYGSSVIPFSVFFNLFLILVGAFAIFFVLLFLMNQFFLKERVSLIKLAHDYLALSVSVIVIWILGFLSILITLVEVGAFAFLLGVTVLMFIPLYMFMVHLRDDNGKFDTFHKVLIYGVLSVVAYLIIIRLLVGQMLGPAFIEFF</sequence>
<feature type="domain" description="Zinc-ribbon" evidence="3">
    <location>
        <begin position="3"/>
        <end position="23"/>
    </location>
</feature>
<feature type="transmembrane region" description="Helical" evidence="2">
    <location>
        <begin position="155"/>
        <end position="175"/>
    </location>
</feature>
<dbReference type="EMBL" id="FOIT01000005">
    <property type="protein sequence ID" value="SEW11306.1"/>
    <property type="molecule type" value="Genomic_DNA"/>
</dbReference>
<keyword evidence="2" id="KW-0472">Membrane</keyword>
<feature type="region of interest" description="Disordered" evidence="1">
    <location>
        <begin position="24"/>
        <end position="115"/>
    </location>
</feature>